<dbReference type="Proteomes" id="UP000039021">
    <property type="component" value="Unassembled WGS sequence"/>
</dbReference>
<gene>
    <name evidence="2" type="ORF">ERS007739_04420</name>
</gene>
<protein>
    <submittedName>
        <fullName evidence="2">Uncharacterized protein</fullName>
    </submittedName>
</protein>
<evidence type="ECO:0000313" key="2">
    <source>
        <dbReference type="EMBL" id="CPA19198.1"/>
    </source>
</evidence>
<evidence type="ECO:0000256" key="1">
    <source>
        <dbReference type="SAM" id="MobiDB-lite"/>
    </source>
</evidence>
<accession>A0A916LFM1</accession>
<comment type="caution">
    <text evidence="2">The sequence shown here is derived from an EMBL/GenBank/DDBJ whole genome shotgun (WGS) entry which is preliminary data.</text>
</comment>
<feature type="region of interest" description="Disordered" evidence="1">
    <location>
        <begin position="59"/>
        <end position="82"/>
    </location>
</feature>
<organism evidence="2 3">
    <name type="scientific">Mycobacterium tuberculosis</name>
    <dbReference type="NCBI Taxonomy" id="1773"/>
    <lineage>
        <taxon>Bacteria</taxon>
        <taxon>Bacillati</taxon>
        <taxon>Actinomycetota</taxon>
        <taxon>Actinomycetes</taxon>
        <taxon>Mycobacteriales</taxon>
        <taxon>Mycobacteriaceae</taxon>
        <taxon>Mycobacterium</taxon>
        <taxon>Mycobacterium tuberculosis complex</taxon>
    </lineage>
</organism>
<proteinExistence type="predicted"/>
<evidence type="ECO:0000313" key="3">
    <source>
        <dbReference type="Proteomes" id="UP000039021"/>
    </source>
</evidence>
<name>A0A916LFM1_MYCTX</name>
<dbReference type="EMBL" id="CSBK01002757">
    <property type="protein sequence ID" value="CPA19198.1"/>
    <property type="molecule type" value="Genomic_DNA"/>
</dbReference>
<dbReference type="AlphaFoldDB" id="A0A916LFM1"/>
<sequence length="82" mass="8103">MPVPMISSASAHSAMIPTGASARWVTAPSANPDAITSGAAATTCPITRALFNEALATSPTVQPTASAAPKNPAATGVRCPSR</sequence>
<reference evidence="3" key="1">
    <citation type="submission" date="2015-03" db="EMBL/GenBank/DDBJ databases">
        <authorList>
            <consortium name="Pathogen Informatics"/>
        </authorList>
    </citation>
    <scope>NUCLEOTIDE SEQUENCE [LARGE SCALE GENOMIC DNA]</scope>
    <source>
        <strain evidence="3">N09902308</strain>
    </source>
</reference>